<organism evidence="2 3">
    <name type="scientific">Trichogramma brassicae</name>
    <dbReference type="NCBI Taxonomy" id="86971"/>
    <lineage>
        <taxon>Eukaryota</taxon>
        <taxon>Metazoa</taxon>
        <taxon>Ecdysozoa</taxon>
        <taxon>Arthropoda</taxon>
        <taxon>Hexapoda</taxon>
        <taxon>Insecta</taxon>
        <taxon>Pterygota</taxon>
        <taxon>Neoptera</taxon>
        <taxon>Endopterygota</taxon>
        <taxon>Hymenoptera</taxon>
        <taxon>Apocrita</taxon>
        <taxon>Proctotrupomorpha</taxon>
        <taxon>Chalcidoidea</taxon>
        <taxon>Trichogrammatidae</taxon>
        <taxon>Trichogramma</taxon>
    </lineage>
</organism>
<feature type="compositionally biased region" description="Low complexity" evidence="1">
    <location>
        <begin position="256"/>
        <end position="265"/>
    </location>
</feature>
<feature type="region of interest" description="Disordered" evidence="1">
    <location>
        <begin position="228"/>
        <end position="308"/>
    </location>
</feature>
<dbReference type="AlphaFoldDB" id="A0A6H5IZK3"/>
<dbReference type="InterPro" id="IPR036397">
    <property type="entry name" value="RNaseH_sf"/>
</dbReference>
<reference evidence="2 3" key="1">
    <citation type="submission" date="2020-02" db="EMBL/GenBank/DDBJ databases">
        <authorList>
            <person name="Ferguson B K."/>
        </authorList>
    </citation>
    <scope>NUCLEOTIDE SEQUENCE [LARGE SCALE GENOMIC DNA]</scope>
</reference>
<dbReference type="InterPro" id="IPR050951">
    <property type="entry name" value="Retrovirus_Pol_polyprotein"/>
</dbReference>
<dbReference type="PANTHER" id="PTHR37984">
    <property type="entry name" value="PROTEIN CBG26694"/>
    <property type="match status" value="1"/>
</dbReference>
<evidence type="ECO:0000256" key="1">
    <source>
        <dbReference type="SAM" id="MobiDB-lite"/>
    </source>
</evidence>
<feature type="region of interest" description="Disordered" evidence="1">
    <location>
        <begin position="315"/>
        <end position="334"/>
    </location>
</feature>
<dbReference type="Proteomes" id="UP000479190">
    <property type="component" value="Unassembled WGS sequence"/>
</dbReference>
<dbReference type="PANTHER" id="PTHR37984:SF15">
    <property type="entry name" value="INTEGRASE CATALYTIC DOMAIN-CONTAINING PROTEIN"/>
    <property type="match status" value="1"/>
</dbReference>
<feature type="compositionally biased region" description="Acidic residues" evidence="1">
    <location>
        <begin position="269"/>
        <end position="282"/>
    </location>
</feature>
<name>A0A6H5IZK3_9HYME</name>
<accession>A0A6H5IZK3</accession>
<keyword evidence="3" id="KW-1185">Reference proteome</keyword>
<evidence type="ECO:0000313" key="3">
    <source>
        <dbReference type="Proteomes" id="UP000479190"/>
    </source>
</evidence>
<sequence>MNKDDWDAWIRCALFSYNSSVHSGHGFTPHELVFGRKARIPSEFADKTIAKTFNEYLDETLSKLNTTQSQARENLIAAKECSKYYYDLKSHDREFKEGDYVYLLKNVKTSKLDDHCVGPYIIKGGKGPPRVTLEAALTVEPSTRTDQRHTSLQIRSLCIMATAQVIVIDLAGEDIIEIIDLTGEREVIDLTGEGPRRGNDLPNNNNGDEAAHDDVIYIDAASCDMCSTGSMRSSVSDAKSGATDNSVVDSDDNDDNGGNSSVGSRSGDEAMDVDVLGDEESSESGSSAADNGRGESADAEDEDAQAAAHLEQPPSLNNEHQNAEAPASPDPAVNRGFAVNRLPVQADVNAWLHRLERQQQAPIVMPEQVMKWRVGRNHLDRMVLLRQPNPRFLEGERALGQPEDLLQPERELLEFMFDGFRPNFAFVEACDHALLWAFILPTGAWRGICCFEHVRDYPGLREVVIHKTGLRGAVSEQFAVCPGCRLPTWRVVGARHCDMCTRIIVLNQDAILSRRILESSPPDVRR</sequence>
<feature type="compositionally biased region" description="Polar residues" evidence="1">
    <location>
        <begin position="228"/>
        <end position="237"/>
    </location>
</feature>
<evidence type="ECO:0008006" key="4">
    <source>
        <dbReference type="Google" id="ProtNLM"/>
    </source>
</evidence>
<gene>
    <name evidence="2" type="ORF">TBRA_LOCUS14682</name>
</gene>
<evidence type="ECO:0000313" key="2">
    <source>
        <dbReference type="EMBL" id="CAB0043094.1"/>
    </source>
</evidence>
<dbReference type="OrthoDB" id="441971at2759"/>
<dbReference type="Gene3D" id="3.30.420.10">
    <property type="entry name" value="Ribonuclease H-like superfamily/Ribonuclease H"/>
    <property type="match status" value="1"/>
</dbReference>
<dbReference type="GO" id="GO:0003676">
    <property type="term" value="F:nucleic acid binding"/>
    <property type="evidence" value="ECO:0007669"/>
    <property type="project" value="InterPro"/>
</dbReference>
<protein>
    <recommendedName>
        <fullName evidence="4">Integrase catalytic domain-containing protein</fullName>
    </recommendedName>
</protein>
<dbReference type="EMBL" id="CADCXV010001268">
    <property type="protein sequence ID" value="CAB0043094.1"/>
    <property type="molecule type" value="Genomic_DNA"/>
</dbReference>
<proteinExistence type="predicted"/>